<gene>
    <name evidence="1" type="ORF">A2557_08015</name>
</gene>
<proteinExistence type="predicted"/>
<reference evidence="1 2" key="1">
    <citation type="journal article" date="2016" name="Nat. Commun.">
        <title>Thousands of microbial genomes shed light on interconnected biogeochemical processes in an aquifer system.</title>
        <authorList>
            <person name="Anantharaman K."/>
            <person name="Brown C.T."/>
            <person name="Hug L.A."/>
            <person name="Sharon I."/>
            <person name="Castelle C.J."/>
            <person name="Probst A.J."/>
            <person name="Thomas B.C."/>
            <person name="Singh A."/>
            <person name="Wilkins M.J."/>
            <person name="Karaoz U."/>
            <person name="Brodie E.L."/>
            <person name="Williams K.H."/>
            <person name="Hubbard S.S."/>
            <person name="Banfield J.F."/>
        </authorList>
    </citation>
    <scope>NUCLEOTIDE SEQUENCE [LARGE SCALE GENOMIC DNA]</scope>
</reference>
<dbReference type="EMBL" id="MFNF01000001">
    <property type="protein sequence ID" value="OGH04911.1"/>
    <property type="molecule type" value="Genomic_DNA"/>
</dbReference>
<organism evidence="1 2">
    <name type="scientific">Candidatus Lambdaproteobacteria bacterium RIFOXYD2_FULL_56_26</name>
    <dbReference type="NCBI Taxonomy" id="1817773"/>
    <lineage>
        <taxon>Bacteria</taxon>
        <taxon>Pseudomonadati</taxon>
        <taxon>Pseudomonadota</taxon>
        <taxon>Candidatus Lambdaproteobacteria</taxon>
    </lineage>
</organism>
<name>A0A1F6H3G6_9PROT</name>
<evidence type="ECO:0000313" key="2">
    <source>
        <dbReference type="Proteomes" id="UP000177583"/>
    </source>
</evidence>
<sequence length="118" mass="12317">MTGFQKITLGLAVCLGLWGCKDSVSLKSIAVTPAGQVTTLYSSAIQYTATGSYSDNSAKDLTDSVVWSVDATGDNLFSTAVPGLLSPNRLGSFILLATFKASDPSSDVVGYTNLRITN</sequence>
<dbReference type="Gene3D" id="2.60.40.1080">
    <property type="match status" value="1"/>
</dbReference>
<protein>
    <recommendedName>
        <fullName evidence="3">Bacterial spore germination immunoglobulin-like domain-containing protein</fullName>
    </recommendedName>
</protein>
<dbReference type="Proteomes" id="UP000177583">
    <property type="component" value="Unassembled WGS sequence"/>
</dbReference>
<dbReference type="AlphaFoldDB" id="A0A1F6H3G6"/>
<evidence type="ECO:0008006" key="3">
    <source>
        <dbReference type="Google" id="ProtNLM"/>
    </source>
</evidence>
<evidence type="ECO:0000313" key="1">
    <source>
        <dbReference type="EMBL" id="OGH04911.1"/>
    </source>
</evidence>
<comment type="caution">
    <text evidence="1">The sequence shown here is derived from an EMBL/GenBank/DDBJ whole genome shotgun (WGS) entry which is preliminary data.</text>
</comment>
<accession>A0A1F6H3G6</accession>